<evidence type="ECO:0000313" key="2">
    <source>
        <dbReference type="EMBL" id="CAA9994018.1"/>
    </source>
</evidence>
<keyword evidence="3" id="KW-1185">Reference proteome</keyword>
<feature type="compositionally biased region" description="Pro residues" evidence="1">
    <location>
        <begin position="47"/>
        <end position="59"/>
    </location>
</feature>
<dbReference type="AlphaFoldDB" id="A0A6H5FW64"/>
<dbReference type="EMBL" id="CADCXU010001593">
    <property type="protein sequence ID" value="CAA9994018.1"/>
    <property type="molecule type" value="Genomic_DNA"/>
</dbReference>
<feature type="compositionally biased region" description="Low complexity" evidence="1">
    <location>
        <begin position="1"/>
        <end position="36"/>
    </location>
</feature>
<evidence type="ECO:0000256" key="1">
    <source>
        <dbReference type="SAM" id="MobiDB-lite"/>
    </source>
</evidence>
<protein>
    <submittedName>
        <fullName evidence="2">Uncharacterized protein</fullName>
    </submittedName>
</protein>
<gene>
    <name evidence="2" type="ORF">NTEN_LOCUS843</name>
</gene>
<feature type="region of interest" description="Disordered" evidence="1">
    <location>
        <begin position="1"/>
        <end position="63"/>
    </location>
</feature>
<evidence type="ECO:0000313" key="3">
    <source>
        <dbReference type="Proteomes" id="UP000479000"/>
    </source>
</evidence>
<accession>A0A6H5FW64</accession>
<sequence>MSQTQNVNTSRTTTSTATASPLANNNNNINNSQMTTPTAKRVSFQDPTPPPPPSNPAPPLDNIHEDPNICGSWAILKICIIKERLYMRLQNFKNAKNNNQVASLLYCKMSARRFSVDGSAAFATAARTFKAARRLAVQCALARLQFRHFVFLALGEGGSGGFVFFTFAFVFRHDAFGGIASWSAAGHAEFLADLVRG</sequence>
<name>A0A6H5FW64_9HEMI</name>
<proteinExistence type="predicted"/>
<dbReference type="Proteomes" id="UP000479000">
    <property type="component" value="Unassembled WGS sequence"/>
</dbReference>
<organism evidence="2 3">
    <name type="scientific">Nesidiocoris tenuis</name>
    <dbReference type="NCBI Taxonomy" id="355587"/>
    <lineage>
        <taxon>Eukaryota</taxon>
        <taxon>Metazoa</taxon>
        <taxon>Ecdysozoa</taxon>
        <taxon>Arthropoda</taxon>
        <taxon>Hexapoda</taxon>
        <taxon>Insecta</taxon>
        <taxon>Pterygota</taxon>
        <taxon>Neoptera</taxon>
        <taxon>Paraneoptera</taxon>
        <taxon>Hemiptera</taxon>
        <taxon>Heteroptera</taxon>
        <taxon>Panheteroptera</taxon>
        <taxon>Cimicomorpha</taxon>
        <taxon>Miridae</taxon>
        <taxon>Dicyphina</taxon>
        <taxon>Nesidiocoris</taxon>
    </lineage>
</organism>
<reference evidence="2 3" key="1">
    <citation type="submission" date="2020-02" db="EMBL/GenBank/DDBJ databases">
        <authorList>
            <person name="Ferguson B K."/>
        </authorList>
    </citation>
    <scope>NUCLEOTIDE SEQUENCE [LARGE SCALE GENOMIC DNA]</scope>
</reference>